<evidence type="ECO:0000256" key="1">
    <source>
        <dbReference type="SAM" id="Phobius"/>
    </source>
</evidence>
<keyword evidence="1" id="KW-0812">Transmembrane</keyword>
<sequence>MTTTIAKPLPPEVYQPLLTIASFALWTALMLCLGWFLIAAGRFHAAWRNGGGFVEAMDSLGRPLLGSIICSSSLGIATAVINSIQQ</sequence>
<evidence type="ECO:0000313" key="2">
    <source>
        <dbReference type="EMBL" id="NKY88888.1"/>
    </source>
</evidence>
<dbReference type="EMBL" id="JAAXPE010000036">
    <property type="protein sequence ID" value="NKY88888.1"/>
    <property type="molecule type" value="Genomic_DNA"/>
</dbReference>
<dbReference type="RefSeq" id="WP_040723988.1">
    <property type="nucleotide sequence ID" value="NZ_CAWPHS010000030.1"/>
</dbReference>
<reference evidence="2 3" key="1">
    <citation type="submission" date="2020-04" db="EMBL/GenBank/DDBJ databases">
        <title>MicrobeNet Type strains.</title>
        <authorList>
            <person name="Nicholson A.C."/>
        </authorList>
    </citation>
    <scope>NUCLEOTIDE SEQUENCE [LARGE SCALE GENOMIC DNA]</scope>
    <source>
        <strain evidence="2 3">DSM 44445</strain>
    </source>
</reference>
<proteinExistence type="predicted"/>
<comment type="caution">
    <text evidence="2">The sequence shown here is derived from an EMBL/GenBank/DDBJ whole genome shotgun (WGS) entry which is preliminary data.</text>
</comment>
<dbReference type="AlphaFoldDB" id="A0A7X6M267"/>
<accession>A0A7X6M267</accession>
<protein>
    <submittedName>
        <fullName evidence="2">Uncharacterized protein</fullName>
    </submittedName>
</protein>
<dbReference type="Proteomes" id="UP000523447">
    <property type="component" value="Unassembled WGS sequence"/>
</dbReference>
<keyword evidence="3" id="KW-1185">Reference proteome</keyword>
<name>A0A7X6M267_9NOCA</name>
<evidence type="ECO:0000313" key="3">
    <source>
        <dbReference type="Proteomes" id="UP000523447"/>
    </source>
</evidence>
<feature type="transmembrane region" description="Helical" evidence="1">
    <location>
        <begin position="20"/>
        <end position="43"/>
    </location>
</feature>
<organism evidence="2 3">
    <name type="scientific">Nocardia veterana</name>
    <dbReference type="NCBI Taxonomy" id="132249"/>
    <lineage>
        <taxon>Bacteria</taxon>
        <taxon>Bacillati</taxon>
        <taxon>Actinomycetota</taxon>
        <taxon>Actinomycetes</taxon>
        <taxon>Mycobacteriales</taxon>
        <taxon>Nocardiaceae</taxon>
        <taxon>Nocardia</taxon>
    </lineage>
</organism>
<gene>
    <name evidence="2" type="ORF">HGA07_25135</name>
</gene>
<feature type="transmembrane region" description="Helical" evidence="1">
    <location>
        <begin position="64"/>
        <end position="84"/>
    </location>
</feature>
<keyword evidence="1" id="KW-1133">Transmembrane helix</keyword>
<keyword evidence="1" id="KW-0472">Membrane</keyword>